<feature type="domain" description="2Fe-2S ferredoxin-type" evidence="6">
    <location>
        <begin position="25"/>
        <end position="109"/>
    </location>
</feature>
<dbReference type="PANTHER" id="PTHR45444">
    <property type="entry name" value="XANTHINE DEHYDROGENASE"/>
    <property type="match status" value="1"/>
</dbReference>
<organism evidence="8">
    <name type="scientific">Candidatus Kentrum sp. FW</name>
    <dbReference type="NCBI Taxonomy" id="2126338"/>
    <lineage>
        <taxon>Bacteria</taxon>
        <taxon>Pseudomonadati</taxon>
        <taxon>Pseudomonadota</taxon>
        <taxon>Gammaproteobacteria</taxon>
        <taxon>Candidatus Kentrum</taxon>
    </lineage>
</organism>
<evidence type="ECO:0000256" key="3">
    <source>
        <dbReference type="ARBA" id="ARBA00022827"/>
    </source>
</evidence>
<keyword evidence="3" id="KW-0274">FAD</keyword>
<dbReference type="SMART" id="SM01092">
    <property type="entry name" value="CO_deh_flav_C"/>
    <property type="match status" value="1"/>
</dbReference>
<dbReference type="GO" id="GO:0051537">
    <property type="term" value="F:2 iron, 2 sulfur cluster binding"/>
    <property type="evidence" value="ECO:0007669"/>
    <property type="project" value="InterPro"/>
</dbReference>
<dbReference type="Pfam" id="PF00941">
    <property type="entry name" value="FAD_binding_5"/>
    <property type="match status" value="1"/>
</dbReference>
<keyword evidence="5" id="KW-0408">Iron</keyword>
<dbReference type="AlphaFoldDB" id="A0A450TK98"/>
<protein>
    <submittedName>
        <fullName evidence="8">Xanthine dehydrogenase small subunit</fullName>
    </submittedName>
</protein>
<dbReference type="GO" id="GO:0005506">
    <property type="term" value="F:iron ion binding"/>
    <property type="evidence" value="ECO:0007669"/>
    <property type="project" value="InterPro"/>
</dbReference>
<dbReference type="EMBL" id="CAADFD010000138">
    <property type="protein sequence ID" value="VFJ68017.1"/>
    <property type="molecule type" value="Genomic_DNA"/>
</dbReference>
<dbReference type="InterPro" id="IPR036683">
    <property type="entry name" value="CO_DH_flav_C_dom_sf"/>
</dbReference>
<dbReference type="PROSITE" id="PS51387">
    <property type="entry name" value="FAD_PCMH"/>
    <property type="match status" value="1"/>
</dbReference>
<dbReference type="Pfam" id="PF03450">
    <property type="entry name" value="CO_deh_flav_C"/>
    <property type="match status" value="1"/>
</dbReference>
<dbReference type="InterPro" id="IPR036010">
    <property type="entry name" value="2Fe-2S_ferredoxin-like_sf"/>
</dbReference>
<evidence type="ECO:0000256" key="5">
    <source>
        <dbReference type="ARBA" id="ARBA00023004"/>
    </source>
</evidence>
<evidence type="ECO:0000313" key="8">
    <source>
        <dbReference type="EMBL" id="VFJ68017.1"/>
    </source>
</evidence>
<dbReference type="GO" id="GO:0016491">
    <property type="term" value="F:oxidoreductase activity"/>
    <property type="evidence" value="ECO:0007669"/>
    <property type="project" value="UniProtKB-KW"/>
</dbReference>
<evidence type="ECO:0000256" key="2">
    <source>
        <dbReference type="ARBA" id="ARBA00022723"/>
    </source>
</evidence>
<evidence type="ECO:0000256" key="4">
    <source>
        <dbReference type="ARBA" id="ARBA00023002"/>
    </source>
</evidence>
<dbReference type="SUPFAM" id="SSF56176">
    <property type="entry name" value="FAD-binding/transporter-associated domain-like"/>
    <property type="match status" value="1"/>
</dbReference>
<dbReference type="InterPro" id="IPR001041">
    <property type="entry name" value="2Fe-2S_ferredoxin-type"/>
</dbReference>
<dbReference type="Pfam" id="PF01799">
    <property type="entry name" value="Fer2_2"/>
    <property type="match status" value="1"/>
</dbReference>
<dbReference type="Gene3D" id="3.30.390.50">
    <property type="entry name" value="CO dehydrogenase flavoprotein, C-terminal domain"/>
    <property type="match status" value="1"/>
</dbReference>
<dbReference type="Pfam" id="PF00111">
    <property type="entry name" value="Fer2"/>
    <property type="match status" value="1"/>
</dbReference>
<accession>A0A450TK98</accession>
<dbReference type="PROSITE" id="PS51085">
    <property type="entry name" value="2FE2S_FER_2"/>
    <property type="match status" value="1"/>
</dbReference>
<dbReference type="InterPro" id="IPR005107">
    <property type="entry name" value="CO_DH_flav_C"/>
</dbReference>
<dbReference type="GO" id="GO:0071949">
    <property type="term" value="F:FAD binding"/>
    <property type="evidence" value="ECO:0007669"/>
    <property type="project" value="InterPro"/>
</dbReference>
<dbReference type="InterPro" id="IPR016169">
    <property type="entry name" value="FAD-bd_PCMH_sub2"/>
</dbReference>
<dbReference type="Gene3D" id="3.30.465.10">
    <property type="match status" value="1"/>
</dbReference>
<proteinExistence type="predicted"/>
<dbReference type="PANTHER" id="PTHR45444:SF3">
    <property type="entry name" value="XANTHINE DEHYDROGENASE"/>
    <property type="match status" value="1"/>
</dbReference>
<feature type="domain" description="FAD-binding PCMH-type" evidence="7">
    <location>
        <begin position="203"/>
        <end position="383"/>
    </location>
</feature>
<dbReference type="InterPro" id="IPR002888">
    <property type="entry name" value="2Fe-2S-bd"/>
</dbReference>
<keyword evidence="1" id="KW-0285">Flavoprotein</keyword>
<dbReference type="SUPFAM" id="SSF55447">
    <property type="entry name" value="CO dehydrogenase flavoprotein C-terminal domain-like"/>
    <property type="match status" value="1"/>
</dbReference>
<dbReference type="InterPro" id="IPR016166">
    <property type="entry name" value="FAD-bd_PCMH"/>
</dbReference>
<keyword evidence="4" id="KW-0560">Oxidoreductase</keyword>
<reference evidence="8" key="1">
    <citation type="submission" date="2019-02" db="EMBL/GenBank/DDBJ databases">
        <authorList>
            <person name="Gruber-Vodicka R. H."/>
            <person name="Seah K. B. B."/>
        </authorList>
    </citation>
    <scope>NUCLEOTIDE SEQUENCE</scope>
    <source>
        <strain evidence="8">BECK_BZ106</strain>
    </source>
</reference>
<dbReference type="Gene3D" id="3.10.20.30">
    <property type="match status" value="1"/>
</dbReference>
<dbReference type="SUPFAM" id="SSF54292">
    <property type="entry name" value="2Fe-2S ferredoxin-like"/>
    <property type="match status" value="1"/>
</dbReference>
<dbReference type="InterPro" id="IPR016208">
    <property type="entry name" value="Ald_Oxase/xanthine_DH-like"/>
</dbReference>
<evidence type="ECO:0000259" key="7">
    <source>
        <dbReference type="PROSITE" id="PS51387"/>
    </source>
</evidence>
<dbReference type="CDD" id="cd00207">
    <property type="entry name" value="fer2"/>
    <property type="match status" value="1"/>
</dbReference>
<dbReference type="InterPro" id="IPR036884">
    <property type="entry name" value="2Fe-2S-bd_dom_sf"/>
</dbReference>
<evidence type="ECO:0000256" key="1">
    <source>
        <dbReference type="ARBA" id="ARBA00022630"/>
    </source>
</evidence>
<gene>
    <name evidence="8" type="ORF">BECKFW1821B_GA0114236_11387</name>
</gene>
<name>A0A450TK98_9GAMM</name>
<evidence type="ECO:0000259" key="6">
    <source>
        <dbReference type="PROSITE" id="PS51085"/>
    </source>
</evidence>
<dbReference type="Gene3D" id="1.10.150.120">
    <property type="entry name" value="[2Fe-2S]-binding domain"/>
    <property type="match status" value="1"/>
</dbReference>
<sequence length="496" mass="54655">MYKFGEYRARMRVAFLIYESNRKLNMIDFILNDQNVRTDAPSAGVVLDFLRDSQRLIGTREGCREGGCGSCLVLVGEQDGESLSYRPMNSCLLPLAEIQGKHVVTIEGLNPGDGHALNPIQRAIVEEGATQCGYCTPGIIVALTGFFLGNPPLDERQAIAAISGNICRCTGYQSIKRAIARLCEIFPDSGFDSKNPRIDWLIGQGILPAWFSDIPNRLQGLAASPDVLPGISPETIIVGGGTDLWAEQPDKLYHADLVYLSHRKELRGIRVAKGRCHIGAMTTFEEIGNSSMMQGFFPDIRAYFELMASHPIRCRGTVGGNIVNASPTGDLCIFFLATGASITLNDGHDRRRLPIEDFFQGYKKRDKRDDEVLEGIDFPVPTRNSCFNFEKVSQRGHFDTASVNSAIQVTVDDGIIRQIHLSAGGVSPVPLYLSATTDYLMDKKIDTDVIDKAISITQTEISPISDEHGSADYKRLLLGRLIHAHFITLFPEKTDP</sequence>
<dbReference type="InterPro" id="IPR012675">
    <property type="entry name" value="Beta-grasp_dom_sf"/>
</dbReference>
<dbReference type="PROSITE" id="PS00197">
    <property type="entry name" value="2FE2S_FER_1"/>
    <property type="match status" value="1"/>
</dbReference>
<dbReference type="InterPro" id="IPR002346">
    <property type="entry name" value="Mopterin_DH_FAD-bd"/>
</dbReference>
<dbReference type="SUPFAM" id="SSF47741">
    <property type="entry name" value="CO dehydrogenase ISP C-domain like"/>
    <property type="match status" value="1"/>
</dbReference>
<dbReference type="InterPro" id="IPR036318">
    <property type="entry name" value="FAD-bd_PCMH-like_sf"/>
</dbReference>
<dbReference type="InterPro" id="IPR006058">
    <property type="entry name" value="2Fe2S_fd_BS"/>
</dbReference>
<keyword evidence="2" id="KW-0479">Metal-binding</keyword>